<accession>A0A166GYN0</accession>
<sequence length="877" mass="94999">MDRIANVGDDHPLALEIQSLRKAVASSQHEAHEAAIKLQKHSLDSSESYERTRELESENARLKEEVAVLRAYPDDSSSATPFQFQELELAHQRLSDQLGITEATLELRTTELTDAQAALAKARADAAGAFALSAAIRAREEDGLQRERALRSKLRVTDEERKMADLVVREYADLVRTLEGRASVLPPRPPSKDGAPDPDPDAAGGDGDGRGYAEGRRGLQTLLREFSVESERLEGRIAALEHELMLAGVNRESEGKASERDRALLAKVQAELVKIRVDDKTAARMVSRYMEFSQTSTNALQSTIAALKPRHAATLKTLSLESEHLQIALRASERQTAKLRDALDHLSADLARETYGRRREVGLRLALLLREARVAEGLQRWAGKAREMLYRAQQRAEGRALEEAFERSVQGAEGLLAIFNGDGGVGSGEREDAVVGRIVAAQCAVAEMGEELRVETGRRMELERQRALERLTAPHAANGEALVHSNGGANGTAAAASNDTETPPTRVHDISEPINGHASSAIRAVANPTAQTPPPTQESKPHTEDTPARHFVPAANFVHQPRPRSIEEATFVRDPPSSPPESPLAASTTEDVFTATIASSPPPALHPQRHPLLADLEATKHRYDELQRAFRECHQTLKALQDSIGGIASSSVGILRVATQRLDDFNEDARVEVEIRIADEELTIKGYETLLAIPGAIDSAAQDAVEGRIQAFVGGTEKSVAKALEQFNRKLDDLQHDAASIKRALHELPEDEEAIQPRAADVRDGDDHPAPAALVVGLVVHAAGAQVVGGRERRRRACARGRGSVCGPRAADTHAVAYGRVAGLWHAAEECERCGGAGAVEHVLAGAGLEGLFVEYGYTRDAHQGEGYLHACETAGR</sequence>
<evidence type="ECO:0000313" key="3">
    <source>
        <dbReference type="EMBL" id="KZP18297.1"/>
    </source>
</evidence>
<dbReference type="Proteomes" id="UP000076532">
    <property type="component" value="Unassembled WGS sequence"/>
</dbReference>
<dbReference type="EMBL" id="KV417574">
    <property type="protein sequence ID" value="KZP18297.1"/>
    <property type="molecule type" value="Genomic_DNA"/>
</dbReference>
<protein>
    <submittedName>
        <fullName evidence="3">Uncharacterized protein</fullName>
    </submittedName>
</protein>
<dbReference type="STRING" id="436010.A0A166GYN0"/>
<evidence type="ECO:0000313" key="4">
    <source>
        <dbReference type="Proteomes" id="UP000076532"/>
    </source>
</evidence>
<organism evidence="3 4">
    <name type="scientific">Athelia psychrophila</name>
    <dbReference type="NCBI Taxonomy" id="1759441"/>
    <lineage>
        <taxon>Eukaryota</taxon>
        <taxon>Fungi</taxon>
        <taxon>Dikarya</taxon>
        <taxon>Basidiomycota</taxon>
        <taxon>Agaricomycotina</taxon>
        <taxon>Agaricomycetes</taxon>
        <taxon>Agaricomycetidae</taxon>
        <taxon>Atheliales</taxon>
        <taxon>Atheliaceae</taxon>
        <taxon>Athelia</taxon>
    </lineage>
</organism>
<feature type="coiled-coil region" evidence="1">
    <location>
        <begin position="315"/>
        <end position="349"/>
    </location>
</feature>
<evidence type="ECO:0000256" key="1">
    <source>
        <dbReference type="SAM" id="Coils"/>
    </source>
</evidence>
<feature type="region of interest" description="Disordered" evidence="2">
    <location>
        <begin position="181"/>
        <end position="214"/>
    </location>
</feature>
<dbReference type="OrthoDB" id="2592022at2759"/>
<keyword evidence="1" id="KW-0175">Coiled coil</keyword>
<proteinExistence type="predicted"/>
<dbReference type="PANTHER" id="PTHR43941">
    <property type="entry name" value="STRUCTURAL MAINTENANCE OF CHROMOSOMES PROTEIN 2"/>
    <property type="match status" value="1"/>
</dbReference>
<keyword evidence="4" id="KW-1185">Reference proteome</keyword>
<feature type="compositionally biased region" description="Basic and acidic residues" evidence="2">
    <location>
        <begin position="29"/>
        <end position="57"/>
    </location>
</feature>
<evidence type="ECO:0000256" key="2">
    <source>
        <dbReference type="SAM" id="MobiDB-lite"/>
    </source>
</evidence>
<feature type="region of interest" description="Disordered" evidence="2">
    <location>
        <begin position="26"/>
        <end position="57"/>
    </location>
</feature>
<gene>
    <name evidence="3" type="ORF">FIBSPDRAFT_933562</name>
</gene>
<reference evidence="3 4" key="1">
    <citation type="journal article" date="2016" name="Mol. Biol. Evol.">
        <title>Comparative Genomics of Early-Diverging Mushroom-Forming Fungi Provides Insights into the Origins of Lignocellulose Decay Capabilities.</title>
        <authorList>
            <person name="Nagy L.G."/>
            <person name="Riley R."/>
            <person name="Tritt A."/>
            <person name="Adam C."/>
            <person name="Daum C."/>
            <person name="Floudas D."/>
            <person name="Sun H."/>
            <person name="Yadav J.S."/>
            <person name="Pangilinan J."/>
            <person name="Larsson K.H."/>
            <person name="Matsuura K."/>
            <person name="Barry K."/>
            <person name="Labutti K."/>
            <person name="Kuo R."/>
            <person name="Ohm R.A."/>
            <person name="Bhattacharya S.S."/>
            <person name="Shirouzu T."/>
            <person name="Yoshinaga Y."/>
            <person name="Martin F.M."/>
            <person name="Grigoriev I.V."/>
            <person name="Hibbett D.S."/>
        </authorList>
    </citation>
    <scope>NUCLEOTIDE SEQUENCE [LARGE SCALE GENOMIC DNA]</scope>
    <source>
        <strain evidence="3 4">CBS 109695</strain>
    </source>
</reference>
<name>A0A166GYN0_9AGAM</name>
<feature type="compositionally biased region" description="Low complexity" evidence="2">
    <location>
        <begin position="485"/>
        <end position="498"/>
    </location>
</feature>
<feature type="coiled-coil region" evidence="1">
    <location>
        <begin position="717"/>
        <end position="744"/>
    </location>
</feature>
<feature type="region of interest" description="Disordered" evidence="2">
    <location>
        <begin position="528"/>
        <end position="547"/>
    </location>
</feature>
<feature type="region of interest" description="Disordered" evidence="2">
    <location>
        <begin position="481"/>
        <end position="512"/>
    </location>
</feature>
<dbReference type="AlphaFoldDB" id="A0A166GYN0"/>